<protein>
    <submittedName>
        <fullName evidence="2">Uncharacterized protein</fullName>
    </submittedName>
</protein>
<comment type="caution">
    <text evidence="2">The sequence shown here is derived from an EMBL/GenBank/DDBJ whole genome shotgun (WGS) entry which is preliminary data.</text>
</comment>
<feature type="region of interest" description="Disordered" evidence="1">
    <location>
        <begin position="1"/>
        <end position="72"/>
    </location>
</feature>
<keyword evidence="3" id="KW-1185">Reference proteome</keyword>
<feature type="compositionally biased region" description="Polar residues" evidence="1">
    <location>
        <begin position="40"/>
        <end position="51"/>
    </location>
</feature>
<reference evidence="2" key="1">
    <citation type="submission" date="2023-05" db="EMBL/GenBank/DDBJ databases">
        <title>Nepenthes gracilis genome sequencing.</title>
        <authorList>
            <person name="Fukushima K."/>
        </authorList>
    </citation>
    <scope>NUCLEOTIDE SEQUENCE</scope>
    <source>
        <strain evidence="2">SING2019-196</strain>
    </source>
</reference>
<feature type="compositionally biased region" description="Polar residues" evidence="1">
    <location>
        <begin position="88"/>
        <end position="101"/>
    </location>
</feature>
<evidence type="ECO:0000313" key="3">
    <source>
        <dbReference type="Proteomes" id="UP001279734"/>
    </source>
</evidence>
<dbReference type="Proteomes" id="UP001279734">
    <property type="component" value="Unassembled WGS sequence"/>
</dbReference>
<sequence length="163" mass="17804">MKSHHGRAVRNQIIMTRGIQKQGFQRSVGKQFSIPKQAAHSPQPNRATNLEAQWGKAGNTTPLNRGCSIMDKGKAGDQLKNSCLIPPNNISTPASRSNKNGTRILPAAPPSFRIKSGAKHLTTSDNFHLQSTPKHRLMVQATDSSNYMRWLSSKQPNPPATSG</sequence>
<organism evidence="2 3">
    <name type="scientific">Nepenthes gracilis</name>
    <name type="common">Slender pitcher plant</name>
    <dbReference type="NCBI Taxonomy" id="150966"/>
    <lineage>
        <taxon>Eukaryota</taxon>
        <taxon>Viridiplantae</taxon>
        <taxon>Streptophyta</taxon>
        <taxon>Embryophyta</taxon>
        <taxon>Tracheophyta</taxon>
        <taxon>Spermatophyta</taxon>
        <taxon>Magnoliopsida</taxon>
        <taxon>eudicotyledons</taxon>
        <taxon>Gunneridae</taxon>
        <taxon>Pentapetalae</taxon>
        <taxon>Caryophyllales</taxon>
        <taxon>Nepenthaceae</taxon>
        <taxon>Nepenthes</taxon>
    </lineage>
</organism>
<gene>
    <name evidence="2" type="ORF">Nepgr_012480</name>
</gene>
<proteinExistence type="predicted"/>
<evidence type="ECO:0000256" key="1">
    <source>
        <dbReference type="SAM" id="MobiDB-lite"/>
    </source>
</evidence>
<evidence type="ECO:0000313" key="2">
    <source>
        <dbReference type="EMBL" id="GMH10639.1"/>
    </source>
</evidence>
<dbReference type="EMBL" id="BSYO01000010">
    <property type="protein sequence ID" value="GMH10639.1"/>
    <property type="molecule type" value="Genomic_DNA"/>
</dbReference>
<name>A0AAD3SHC5_NEPGR</name>
<feature type="region of interest" description="Disordered" evidence="1">
    <location>
        <begin position="84"/>
        <end position="111"/>
    </location>
</feature>
<accession>A0AAD3SHC5</accession>
<dbReference type="AlphaFoldDB" id="A0AAD3SHC5"/>